<sequence>MSARLAANFTSASPSTARRCGQLPAESRSHRRGRNTNKVRTTAVPGGESGGTSGLRSPKRADSRCHSTRGPLGTTAPGRGAPGDIHRASSPRGTEQFAREELGSAAPLLAERGFLVWVTEAPPRDVRTRLRSQSGGFHMISSPDDTS</sequence>
<name>A0A2U9CLC6_SCOMX</name>
<dbReference type="Proteomes" id="UP000246464">
    <property type="component" value="Chromosome 17"/>
</dbReference>
<accession>A0A2U9CLC6</accession>
<feature type="region of interest" description="Disordered" evidence="1">
    <location>
        <begin position="1"/>
        <end position="96"/>
    </location>
</feature>
<keyword evidence="3" id="KW-1185">Reference proteome</keyword>
<proteinExistence type="predicted"/>
<dbReference type="EMBL" id="CP026259">
    <property type="protein sequence ID" value="AWP16849.1"/>
    <property type="molecule type" value="Genomic_DNA"/>
</dbReference>
<gene>
    <name evidence="2" type="ORF">SMAX5B_001064</name>
</gene>
<evidence type="ECO:0000313" key="3">
    <source>
        <dbReference type="Proteomes" id="UP000246464"/>
    </source>
</evidence>
<dbReference type="EMBL" id="CP026259">
    <property type="protein sequence ID" value="AWP16850.1"/>
    <property type="molecule type" value="Genomic_DNA"/>
</dbReference>
<dbReference type="AlphaFoldDB" id="A0A2U9CLC6"/>
<protein>
    <submittedName>
        <fullName evidence="2">Uncharacterized protein</fullName>
    </submittedName>
</protein>
<evidence type="ECO:0000313" key="2">
    <source>
        <dbReference type="EMBL" id="AWP16850.1"/>
    </source>
</evidence>
<reference evidence="2 3" key="1">
    <citation type="submission" date="2017-12" db="EMBL/GenBank/DDBJ databases">
        <title>Integrating genomic resources of turbot (Scophthalmus maximus) in depth evaluation of genetic and physical mapping variation across individuals.</title>
        <authorList>
            <person name="Martinez P."/>
        </authorList>
    </citation>
    <scope>NUCLEOTIDE SEQUENCE [LARGE SCALE GENOMIC DNA]</scope>
</reference>
<evidence type="ECO:0000256" key="1">
    <source>
        <dbReference type="SAM" id="MobiDB-lite"/>
    </source>
</evidence>
<organism evidence="2 3">
    <name type="scientific">Scophthalmus maximus</name>
    <name type="common">Turbot</name>
    <name type="synonym">Psetta maxima</name>
    <dbReference type="NCBI Taxonomy" id="52904"/>
    <lineage>
        <taxon>Eukaryota</taxon>
        <taxon>Metazoa</taxon>
        <taxon>Chordata</taxon>
        <taxon>Craniata</taxon>
        <taxon>Vertebrata</taxon>
        <taxon>Euteleostomi</taxon>
        <taxon>Actinopterygii</taxon>
        <taxon>Neopterygii</taxon>
        <taxon>Teleostei</taxon>
        <taxon>Neoteleostei</taxon>
        <taxon>Acanthomorphata</taxon>
        <taxon>Carangaria</taxon>
        <taxon>Pleuronectiformes</taxon>
        <taxon>Pleuronectoidei</taxon>
        <taxon>Scophthalmidae</taxon>
        <taxon>Scophthalmus</taxon>
    </lineage>
</organism>